<accession>L0WE37</accession>
<keyword evidence="1" id="KW-0732">Signal</keyword>
<evidence type="ECO:0000256" key="1">
    <source>
        <dbReference type="SAM" id="SignalP"/>
    </source>
</evidence>
<dbReference type="AlphaFoldDB" id="L0WE37"/>
<protein>
    <submittedName>
        <fullName evidence="2">Alginate biosynthesis regulator</fullName>
    </submittedName>
</protein>
<evidence type="ECO:0000313" key="2">
    <source>
        <dbReference type="EMBL" id="EKF74402.1"/>
    </source>
</evidence>
<dbReference type="SMART" id="SM00671">
    <property type="entry name" value="SEL1"/>
    <property type="match status" value="3"/>
</dbReference>
<dbReference type="STRING" id="1177179.A11A3_08275"/>
<dbReference type="Proteomes" id="UP000010164">
    <property type="component" value="Unassembled WGS sequence"/>
</dbReference>
<dbReference type="EMBL" id="AMRJ01000011">
    <property type="protein sequence ID" value="EKF74402.1"/>
    <property type="molecule type" value="Genomic_DNA"/>
</dbReference>
<name>L0WE37_9GAMM</name>
<reference evidence="2 3" key="1">
    <citation type="journal article" date="2012" name="J. Bacteriol.">
        <title>Genome Sequence of the Alkane-Degrading Bacterium Alcanivorax hongdengensis Type Strain A-11-3.</title>
        <authorList>
            <person name="Lai Q."/>
            <person name="Shao Z."/>
        </authorList>
    </citation>
    <scope>NUCLEOTIDE SEQUENCE [LARGE SCALE GENOMIC DNA]</scope>
    <source>
        <strain evidence="2 3">A-11-3</strain>
    </source>
</reference>
<comment type="caution">
    <text evidence="2">The sequence shown here is derived from an EMBL/GenBank/DDBJ whole genome shotgun (WGS) entry which is preliminary data.</text>
</comment>
<keyword evidence="3" id="KW-1185">Reference proteome</keyword>
<dbReference type="Gene3D" id="1.25.40.10">
    <property type="entry name" value="Tetratricopeptide repeat domain"/>
    <property type="match status" value="1"/>
</dbReference>
<dbReference type="InterPro" id="IPR006597">
    <property type="entry name" value="Sel1-like"/>
</dbReference>
<dbReference type="PATRIC" id="fig|1177179.3.peg.1653"/>
<organism evidence="2 3">
    <name type="scientific">Alcanivorax hongdengensis A-11-3</name>
    <dbReference type="NCBI Taxonomy" id="1177179"/>
    <lineage>
        <taxon>Bacteria</taxon>
        <taxon>Pseudomonadati</taxon>
        <taxon>Pseudomonadota</taxon>
        <taxon>Gammaproteobacteria</taxon>
        <taxon>Oceanospirillales</taxon>
        <taxon>Alcanivoracaceae</taxon>
        <taxon>Alcanivorax</taxon>
    </lineage>
</organism>
<dbReference type="RefSeq" id="WP_008928834.1">
    <property type="nucleotide sequence ID" value="NZ_AMRJ01000011.1"/>
</dbReference>
<feature type="signal peptide" evidence="1">
    <location>
        <begin position="1"/>
        <end position="21"/>
    </location>
</feature>
<evidence type="ECO:0000313" key="3">
    <source>
        <dbReference type="Proteomes" id="UP000010164"/>
    </source>
</evidence>
<dbReference type="eggNOG" id="COG0790">
    <property type="taxonomic scope" value="Bacteria"/>
</dbReference>
<dbReference type="SUPFAM" id="SSF81901">
    <property type="entry name" value="HCP-like"/>
    <property type="match status" value="2"/>
</dbReference>
<feature type="chain" id="PRO_5003948508" evidence="1">
    <location>
        <begin position="22"/>
        <end position="448"/>
    </location>
</feature>
<sequence>MAIRVLIMMLPLWLMACQMPADTRLARYQLAQGEAEPARQQLRVLAEAGDASAQVEYGKLVAADEGASPAEAMMWYQRAWAQQDYSAGPASLRLFKRYQGSMAIGEQRARAMLVPLRPRESEQDLRLALDVAVLYPGAASEAQWLQWLSLYRRSCIQDCFLGTYSGRYHQQLGQFEQAEKAYLSVLHRDPRAVEFLQEMDEALGQVSRFVEQVRGIRDVASLDGDYCLRVATLVKASLAPGQHDSLVMDWLQRAREKGSTAAIQEQLSYMLMWPDFYDYSRFTDTVTALMPYQPRIATFYRAQGDLQEQWFHLRPERAEADLLALLDQGFVQASLPLASLYEKGFLGESDMAQAVHYYSLAAEAGLSNGDEALASIYASGRGIAKDPIRAYAHSQAAQVLLPRTASPAPVEDVPLPDSLLPAARQAAQALIAKRRSWLEEQFHVAVAP</sequence>
<dbReference type="InterPro" id="IPR011990">
    <property type="entry name" value="TPR-like_helical_dom_sf"/>
</dbReference>
<dbReference type="eggNOG" id="COG0457">
    <property type="taxonomic scope" value="Bacteria"/>
</dbReference>
<gene>
    <name evidence="2" type="ORF">A11A3_08275</name>
</gene>
<proteinExistence type="predicted"/>
<dbReference type="PROSITE" id="PS51257">
    <property type="entry name" value="PROKAR_LIPOPROTEIN"/>
    <property type="match status" value="1"/>
</dbReference>